<dbReference type="EMBL" id="FTOH01000005">
    <property type="protein sequence ID" value="SIS83438.1"/>
    <property type="molecule type" value="Genomic_DNA"/>
</dbReference>
<dbReference type="Proteomes" id="UP000185639">
    <property type="component" value="Unassembled WGS sequence"/>
</dbReference>
<name>A0A1N7MBL3_9GAMM</name>
<dbReference type="InterPro" id="IPR005913">
    <property type="entry name" value="dTDP_dehydrorham_reduct"/>
</dbReference>
<evidence type="ECO:0000313" key="8">
    <source>
        <dbReference type="EMBL" id="SIS83438.1"/>
    </source>
</evidence>
<gene>
    <name evidence="8" type="ORF">SAMN05421686_10579</name>
</gene>
<comment type="cofactor">
    <cofactor evidence="6">
        <name>Mg(2+)</name>
        <dbReference type="ChEBI" id="CHEBI:18420"/>
    </cofactor>
    <text evidence="6">Binds 1 Mg(2+) ion per monomer.</text>
</comment>
<sequence>MAISSFHTHVIGADRPIGRYLCRFLAEQNLIHRGVSIASTERPMLQSSARPVYVISPALNETTDFESAKFWIGRAQEEGALVVLLSTLHRYLGSKEAVKEQSPADNTSELSEAFAELEILVAENPQHIILRVGQLLTLDGSDFASRILSVIRSEPSLALDMQREFEPTPVDDVAIVVLAMLRQIHLAEDLWGTYHFSGVEPVSSYTFAEALLAEARQFEDLTAVELTTQEGGMTPEVWAPVADHTSLFHTFGIKNKAWRQGLARLVRAYYHDPSKETA</sequence>
<evidence type="ECO:0000259" key="7">
    <source>
        <dbReference type="Pfam" id="PF04321"/>
    </source>
</evidence>
<dbReference type="SUPFAM" id="SSF51735">
    <property type="entry name" value="NAD(P)-binding Rossmann-fold domains"/>
    <property type="match status" value="1"/>
</dbReference>
<dbReference type="EC" id="1.1.1.133" evidence="3 6"/>
<evidence type="ECO:0000313" key="9">
    <source>
        <dbReference type="Proteomes" id="UP000185639"/>
    </source>
</evidence>
<feature type="domain" description="RmlD-like substrate binding" evidence="7">
    <location>
        <begin position="74"/>
        <end position="269"/>
    </location>
</feature>
<dbReference type="GO" id="GO:0008831">
    <property type="term" value="F:dTDP-4-dehydrorhamnose reductase activity"/>
    <property type="evidence" value="ECO:0007669"/>
    <property type="project" value="UniProtKB-EC"/>
</dbReference>
<organism evidence="8 9">
    <name type="scientific">Thalassolituus maritimus</name>
    <dbReference type="NCBI Taxonomy" id="484498"/>
    <lineage>
        <taxon>Bacteria</taxon>
        <taxon>Pseudomonadati</taxon>
        <taxon>Pseudomonadota</taxon>
        <taxon>Gammaproteobacteria</taxon>
        <taxon>Oceanospirillales</taxon>
        <taxon>Oceanospirillaceae</taxon>
        <taxon>Thalassolituus</taxon>
    </lineage>
</organism>
<dbReference type="GO" id="GO:0009243">
    <property type="term" value="P:O antigen biosynthetic process"/>
    <property type="evidence" value="ECO:0007669"/>
    <property type="project" value="UniProtKB-UniPathway"/>
</dbReference>
<dbReference type="UniPathway" id="UPA00281"/>
<evidence type="ECO:0000256" key="6">
    <source>
        <dbReference type="RuleBase" id="RU364082"/>
    </source>
</evidence>
<evidence type="ECO:0000256" key="2">
    <source>
        <dbReference type="ARBA" id="ARBA00010944"/>
    </source>
</evidence>
<comment type="catalytic activity">
    <reaction evidence="5 6">
        <text>dTDP-beta-L-rhamnose + NADP(+) = dTDP-4-dehydro-beta-L-rhamnose + NADPH + H(+)</text>
        <dbReference type="Rhea" id="RHEA:21796"/>
        <dbReference type="ChEBI" id="CHEBI:15378"/>
        <dbReference type="ChEBI" id="CHEBI:57510"/>
        <dbReference type="ChEBI" id="CHEBI:57783"/>
        <dbReference type="ChEBI" id="CHEBI:58349"/>
        <dbReference type="ChEBI" id="CHEBI:62830"/>
        <dbReference type="EC" id="1.1.1.133"/>
    </reaction>
</comment>
<dbReference type="RefSeq" id="WP_076515363.1">
    <property type="nucleotide sequence ID" value="NZ_FTOH01000005.1"/>
</dbReference>
<protein>
    <recommendedName>
        <fullName evidence="4 6">dTDP-4-dehydrorhamnose reductase</fullName>
        <ecNumber evidence="3 6">1.1.1.133</ecNumber>
    </recommendedName>
</protein>
<evidence type="ECO:0000256" key="1">
    <source>
        <dbReference type="ARBA" id="ARBA00004781"/>
    </source>
</evidence>
<dbReference type="STRING" id="484498.SAMN05421686_10579"/>
<dbReference type="InterPro" id="IPR036291">
    <property type="entry name" value="NAD(P)-bd_dom_sf"/>
</dbReference>
<reference evidence="9" key="1">
    <citation type="submission" date="2017-01" db="EMBL/GenBank/DDBJ databases">
        <authorList>
            <person name="Varghese N."/>
            <person name="Submissions S."/>
        </authorList>
    </citation>
    <scope>NUCLEOTIDE SEQUENCE [LARGE SCALE GENOMIC DNA]</scope>
    <source>
        <strain evidence="9">DSM 24913</strain>
    </source>
</reference>
<proteinExistence type="inferred from homology"/>
<keyword evidence="9" id="KW-1185">Reference proteome</keyword>
<dbReference type="PANTHER" id="PTHR10491">
    <property type="entry name" value="DTDP-4-DEHYDRORHAMNOSE REDUCTASE"/>
    <property type="match status" value="1"/>
</dbReference>
<evidence type="ECO:0000256" key="4">
    <source>
        <dbReference type="ARBA" id="ARBA00017099"/>
    </source>
</evidence>
<keyword evidence="6" id="KW-0521">NADP</keyword>
<comment type="similarity">
    <text evidence="2 6">Belongs to the dTDP-4-dehydrorhamnose reductase family.</text>
</comment>
<evidence type="ECO:0000256" key="3">
    <source>
        <dbReference type="ARBA" id="ARBA00012929"/>
    </source>
</evidence>
<dbReference type="AlphaFoldDB" id="A0A1N7MBL3"/>
<comment type="function">
    <text evidence="6">Catalyzes the reduction of dTDP-6-deoxy-L-lyxo-4-hexulose to yield dTDP-L-rhamnose.</text>
</comment>
<evidence type="ECO:0000256" key="5">
    <source>
        <dbReference type="ARBA" id="ARBA00048200"/>
    </source>
</evidence>
<dbReference type="OrthoDB" id="9803892at2"/>
<dbReference type="UniPathway" id="UPA00124"/>
<dbReference type="Gene3D" id="3.40.50.720">
    <property type="entry name" value="NAD(P)-binding Rossmann-like Domain"/>
    <property type="match status" value="1"/>
</dbReference>
<dbReference type="Pfam" id="PF04321">
    <property type="entry name" value="RmlD_sub_bind"/>
    <property type="match status" value="1"/>
</dbReference>
<dbReference type="GO" id="GO:0019305">
    <property type="term" value="P:dTDP-rhamnose biosynthetic process"/>
    <property type="evidence" value="ECO:0007669"/>
    <property type="project" value="UniProtKB-UniPathway"/>
</dbReference>
<comment type="pathway">
    <text evidence="1 6">Carbohydrate biosynthesis; dTDP-L-rhamnose biosynthesis.</text>
</comment>
<dbReference type="GO" id="GO:0005829">
    <property type="term" value="C:cytosol"/>
    <property type="evidence" value="ECO:0007669"/>
    <property type="project" value="TreeGrafter"/>
</dbReference>
<dbReference type="PANTHER" id="PTHR10491:SF4">
    <property type="entry name" value="METHIONINE ADENOSYLTRANSFERASE 2 SUBUNIT BETA"/>
    <property type="match status" value="1"/>
</dbReference>
<accession>A0A1N7MBL3</accession>
<dbReference type="InterPro" id="IPR029903">
    <property type="entry name" value="RmlD-like-bd"/>
</dbReference>
<keyword evidence="6" id="KW-0560">Oxidoreductase</keyword>